<dbReference type="EC" id="2.7.11.1" evidence="2"/>
<keyword evidence="6" id="KW-0547">Nucleotide-binding</keyword>
<keyword evidence="7" id="KW-0418">Kinase</keyword>
<sequence>MITDYHKIHYIRKGANGTIIKAIKKKNEAIPESEPILYAIKKIKLKNDLKELSKEISILNECVNIKNVIKVLDFFNDGKYLYIILETDIYAKDLHDYLEDYLEEHDIKYLYEGLIKKIFKNILDTCVELRKLQIHHMDIKTENIMMLGKNTNEHNLRIKIIDFGSSCHEIDLKRTKLMGTVDFAPPEALEYFDNGYSDSDEVENEKIINNKRINGEKYTVWTLGILLYYLIHFEYPFEELSEIENKEISFTSSININVKEMLKRCLEKKMDKRCKLIDISSCKWLNEK</sequence>
<comment type="subcellular location">
    <subcellularLocation>
        <location evidence="1">Host cytoplasm</location>
    </subcellularLocation>
</comment>
<organism evidence="13">
    <name type="scientific">viral metagenome</name>
    <dbReference type="NCBI Taxonomy" id="1070528"/>
    <lineage>
        <taxon>unclassified sequences</taxon>
        <taxon>metagenomes</taxon>
        <taxon>organismal metagenomes</taxon>
    </lineage>
</organism>
<evidence type="ECO:0000259" key="12">
    <source>
        <dbReference type="PROSITE" id="PS50011"/>
    </source>
</evidence>
<evidence type="ECO:0000256" key="10">
    <source>
        <dbReference type="ARBA" id="ARBA00047899"/>
    </source>
</evidence>
<dbReference type="GO" id="GO:0030430">
    <property type="term" value="C:host cell cytoplasm"/>
    <property type="evidence" value="ECO:0007669"/>
    <property type="project" value="UniProtKB-SubCell"/>
</dbReference>
<comment type="catalytic activity">
    <reaction evidence="11">
        <text>L-seryl-[protein] + ATP = O-phospho-L-seryl-[protein] + ADP + H(+)</text>
        <dbReference type="Rhea" id="RHEA:17989"/>
        <dbReference type="Rhea" id="RHEA-COMP:9863"/>
        <dbReference type="Rhea" id="RHEA-COMP:11604"/>
        <dbReference type="ChEBI" id="CHEBI:15378"/>
        <dbReference type="ChEBI" id="CHEBI:29999"/>
        <dbReference type="ChEBI" id="CHEBI:30616"/>
        <dbReference type="ChEBI" id="CHEBI:83421"/>
        <dbReference type="ChEBI" id="CHEBI:456216"/>
        <dbReference type="EC" id="2.7.11.1"/>
    </reaction>
</comment>
<accession>A0A6C0JQ82</accession>
<dbReference type="AlphaFoldDB" id="A0A6C0JQ82"/>
<proteinExistence type="predicted"/>
<evidence type="ECO:0000256" key="6">
    <source>
        <dbReference type="ARBA" id="ARBA00022741"/>
    </source>
</evidence>
<evidence type="ECO:0000256" key="5">
    <source>
        <dbReference type="ARBA" id="ARBA00022679"/>
    </source>
</evidence>
<evidence type="ECO:0000313" key="13">
    <source>
        <dbReference type="EMBL" id="QHU07719.1"/>
    </source>
</evidence>
<dbReference type="GO" id="GO:0005737">
    <property type="term" value="C:cytoplasm"/>
    <property type="evidence" value="ECO:0007669"/>
    <property type="project" value="TreeGrafter"/>
</dbReference>
<name>A0A6C0JQ82_9ZZZZ</name>
<dbReference type="InterPro" id="IPR000719">
    <property type="entry name" value="Prot_kinase_dom"/>
</dbReference>
<dbReference type="GO" id="GO:0004674">
    <property type="term" value="F:protein serine/threonine kinase activity"/>
    <property type="evidence" value="ECO:0007669"/>
    <property type="project" value="UniProtKB-KW"/>
</dbReference>
<evidence type="ECO:0000256" key="4">
    <source>
        <dbReference type="ARBA" id="ARBA00022527"/>
    </source>
</evidence>
<dbReference type="PROSITE" id="PS50011">
    <property type="entry name" value="PROTEIN_KINASE_DOM"/>
    <property type="match status" value="1"/>
</dbReference>
<dbReference type="SUPFAM" id="SSF56112">
    <property type="entry name" value="Protein kinase-like (PK-like)"/>
    <property type="match status" value="1"/>
</dbReference>
<evidence type="ECO:0000256" key="9">
    <source>
        <dbReference type="ARBA" id="ARBA00023200"/>
    </source>
</evidence>
<evidence type="ECO:0000256" key="8">
    <source>
        <dbReference type="ARBA" id="ARBA00022840"/>
    </source>
</evidence>
<dbReference type="Gene3D" id="3.30.200.20">
    <property type="entry name" value="Phosphorylase Kinase, domain 1"/>
    <property type="match status" value="1"/>
</dbReference>
<evidence type="ECO:0000256" key="2">
    <source>
        <dbReference type="ARBA" id="ARBA00012513"/>
    </source>
</evidence>
<dbReference type="EMBL" id="MN740686">
    <property type="protein sequence ID" value="QHU07719.1"/>
    <property type="molecule type" value="Genomic_DNA"/>
</dbReference>
<dbReference type="InterPro" id="IPR008271">
    <property type="entry name" value="Ser/Thr_kinase_AS"/>
</dbReference>
<evidence type="ECO:0000256" key="7">
    <source>
        <dbReference type="ARBA" id="ARBA00022777"/>
    </source>
</evidence>
<keyword evidence="8" id="KW-0067">ATP-binding</keyword>
<evidence type="ECO:0000256" key="1">
    <source>
        <dbReference type="ARBA" id="ARBA00004192"/>
    </source>
</evidence>
<evidence type="ECO:0000256" key="3">
    <source>
        <dbReference type="ARBA" id="ARBA00016885"/>
    </source>
</evidence>
<feature type="domain" description="Protein kinase" evidence="12">
    <location>
        <begin position="5"/>
        <end position="285"/>
    </location>
</feature>
<keyword evidence="5" id="KW-0808">Transferase</keyword>
<dbReference type="PROSITE" id="PS00108">
    <property type="entry name" value="PROTEIN_KINASE_ST"/>
    <property type="match status" value="1"/>
</dbReference>
<keyword evidence="9" id="KW-1035">Host cytoplasm</keyword>
<dbReference type="PANTHER" id="PTHR22984">
    <property type="entry name" value="SERINE/THREONINE-PROTEIN KINASE PIM"/>
    <property type="match status" value="1"/>
</dbReference>
<comment type="catalytic activity">
    <reaction evidence="10">
        <text>L-threonyl-[protein] + ATP = O-phospho-L-threonyl-[protein] + ADP + H(+)</text>
        <dbReference type="Rhea" id="RHEA:46608"/>
        <dbReference type="Rhea" id="RHEA-COMP:11060"/>
        <dbReference type="Rhea" id="RHEA-COMP:11605"/>
        <dbReference type="ChEBI" id="CHEBI:15378"/>
        <dbReference type="ChEBI" id="CHEBI:30013"/>
        <dbReference type="ChEBI" id="CHEBI:30616"/>
        <dbReference type="ChEBI" id="CHEBI:61977"/>
        <dbReference type="ChEBI" id="CHEBI:456216"/>
        <dbReference type="EC" id="2.7.11.1"/>
    </reaction>
</comment>
<dbReference type="Gene3D" id="1.10.510.10">
    <property type="entry name" value="Transferase(Phosphotransferase) domain 1"/>
    <property type="match status" value="1"/>
</dbReference>
<evidence type="ECO:0000256" key="11">
    <source>
        <dbReference type="ARBA" id="ARBA00048679"/>
    </source>
</evidence>
<dbReference type="PANTHER" id="PTHR22984:SF25">
    <property type="entry name" value="PROTEIN KINASE DOMAIN-CONTAINING PROTEIN"/>
    <property type="match status" value="1"/>
</dbReference>
<dbReference type="SMART" id="SM00220">
    <property type="entry name" value="S_TKc"/>
    <property type="match status" value="1"/>
</dbReference>
<dbReference type="GO" id="GO:0005524">
    <property type="term" value="F:ATP binding"/>
    <property type="evidence" value="ECO:0007669"/>
    <property type="project" value="UniProtKB-KW"/>
</dbReference>
<dbReference type="Pfam" id="PF00069">
    <property type="entry name" value="Pkinase"/>
    <property type="match status" value="1"/>
</dbReference>
<reference evidence="13" key="1">
    <citation type="journal article" date="2020" name="Nature">
        <title>Giant virus diversity and host interactions through global metagenomics.</title>
        <authorList>
            <person name="Schulz F."/>
            <person name="Roux S."/>
            <person name="Paez-Espino D."/>
            <person name="Jungbluth S."/>
            <person name="Walsh D.A."/>
            <person name="Denef V.J."/>
            <person name="McMahon K.D."/>
            <person name="Konstantinidis K.T."/>
            <person name="Eloe-Fadrosh E.A."/>
            <person name="Kyrpides N.C."/>
            <person name="Woyke T."/>
        </authorList>
    </citation>
    <scope>NUCLEOTIDE SEQUENCE</scope>
    <source>
        <strain evidence="13">GVMAG-S-1041349-163</strain>
    </source>
</reference>
<dbReference type="InterPro" id="IPR011009">
    <property type="entry name" value="Kinase-like_dom_sf"/>
</dbReference>
<dbReference type="InterPro" id="IPR051138">
    <property type="entry name" value="PIM_Ser/Thr_kinase"/>
</dbReference>
<keyword evidence="4" id="KW-0723">Serine/threonine-protein kinase</keyword>
<protein>
    <recommendedName>
        <fullName evidence="3">Serine/threonine-protein kinase 1</fullName>
        <ecNumber evidence="2">2.7.11.1</ecNumber>
    </recommendedName>
</protein>